<dbReference type="SUPFAM" id="SSF54631">
    <property type="entry name" value="CBS-domain pair"/>
    <property type="match status" value="2"/>
</dbReference>
<protein>
    <recommendedName>
        <fullName evidence="3">CBS domain-containing protein</fullName>
    </recommendedName>
</protein>
<keyword evidence="1 2" id="KW-0129">CBS domain</keyword>
<dbReference type="EMBL" id="QMQX01000011">
    <property type="protein sequence ID" value="RLE53415.1"/>
    <property type="molecule type" value="Genomic_DNA"/>
</dbReference>
<evidence type="ECO:0000313" key="4">
    <source>
        <dbReference type="EMBL" id="RLE50659.1"/>
    </source>
</evidence>
<sequence length="300" mass="33108">MSNKEVLQKVARHPPAAVVNPTTAVSDTLLKLREKGVRHALVGDEENKLIGIVSAKDLLSYLGGGHLYRVIEEKFKGNVAEALKAPISSIMKPKPFSIKVTESLADAINLMFSHDIGVLPILDEDGRIWGVLSERHIFRLLTDHRAFVTVSEIMSKPVITAKPDTTVLEIMKTCIANDVRRIPILSEGKLSGILTIKDCIRYLAQSIDKLLKGAYGEVMATKAQQLASKPVYTITPDADIVEAVKAMNQHNIGCLPVVERDQLVGILTERDFLTKLPKIKGVEYIVDTVRNAIIVGRVWF</sequence>
<evidence type="ECO:0000256" key="2">
    <source>
        <dbReference type="PROSITE-ProRule" id="PRU00703"/>
    </source>
</evidence>
<comment type="caution">
    <text evidence="5">The sequence shown here is derived from an EMBL/GenBank/DDBJ whole genome shotgun (WGS) entry which is preliminary data.</text>
</comment>
<dbReference type="InterPro" id="IPR046342">
    <property type="entry name" value="CBS_dom_sf"/>
</dbReference>
<dbReference type="InterPro" id="IPR000644">
    <property type="entry name" value="CBS_dom"/>
</dbReference>
<evidence type="ECO:0000313" key="7">
    <source>
        <dbReference type="Proteomes" id="UP000278475"/>
    </source>
</evidence>
<dbReference type="Proteomes" id="UP000272051">
    <property type="component" value="Unassembled WGS sequence"/>
</dbReference>
<reference evidence="6 7" key="1">
    <citation type="submission" date="2018-06" db="EMBL/GenBank/DDBJ databases">
        <title>Extensive metabolic versatility and redundancy in microbially diverse, dynamic hydrothermal sediments.</title>
        <authorList>
            <person name="Dombrowski N."/>
            <person name="Teske A."/>
            <person name="Baker B.J."/>
        </authorList>
    </citation>
    <scope>NUCLEOTIDE SEQUENCE [LARGE SCALE GENOMIC DNA]</scope>
    <source>
        <strain evidence="5">B34_G17</strain>
        <strain evidence="4">B66_G16</strain>
    </source>
</reference>
<dbReference type="SMART" id="SM00116">
    <property type="entry name" value="CBS"/>
    <property type="match status" value="4"/>
</dbReference>
<evidence type="ECO:0000313" key="5">
    <source>
        <dbReference type="EMBL" id="RLE53415.1"/>
    </source>
</evidence>
<dbReference type="EMBL" id="QMQV01000002">
    <property type="protein sequence ID" value="RLE50659.1"/>
    <property type="molecule type" value="Genomic_DNA"/>
</dbReference>
<dbReference type="PANTHER" id="PTHR43080">
    <property type="entry name" value="CBS DOMAIN-CONTAINING PROTEIN CBSX3, MITOCHONDRIAL"/>
    <property type="match status" value="1"/>
</dbReference>
<evidence type="ECO:0000313" key="6">
    <source>
        <dbReference type="Proteomes" id="UP000272051"/>
    </source>
</evidence>
<feature type="domain" description="CBS" evidence="3">
    <location>
        <begin position="154"/>
        <end position="209"/>
    </location>
</feature>
<name>A0A497F1Q2_9CREN</name>
<evidence type="ECO:0000259" key="3">
    <source>
        <dbReference type="PROSITE" id="PS51371"/>
    </source>
</evidence>
<evidence type="ECO:0000256" key="1">
    <source>
        <dbReference type="ARBA" id="ARBA00023122"/>
    </source>
</evidence>
<organism evidence="5 6">
    <name type="scientific">Thermoproteota archaeon</name>
    <dbReference type="NCBI Taxonomy" id="2056631"/>
    <lineage>
        <taxon>Archaea</taxon>
        <taxon>Thermoproteota</taxon>
    </lineage>
</organism>
<dbReference type="Proteomes" id="UP000278475">
    <property type="component" value="Unassembled WGS sequence"/>
</dbReference>
<dbReference type="PROSITE" id="PS51371">
    <property type="entry name" value="CBS"/>
    <property type="match status" value="4"/>
</dbReference>
<dbReference type="AlphaFoldDB" id="A0A497F1Q2"/>
<feature type="domain" description="CBS" evidence="3">
    <location>
        <begin position="91"/>
        <end position="147"/>
    </location>
</feature>
<dbReference type="InterPro" id="IPR051257">
    <property type="entry name" value="Diverse_CBS-Domain"/>
</dbReference>
<feature type="domain" description="CBS" evidence="3">
    <location>
        <begin position="12"/>
        <end position="70"/>
    </location>
</feature>
<proteinExistence type="predicted"/>
<feature type="domain" description="CBS" evidence="3">
    <location>
        <begin position="227"/>
        <end position="284"/>
    </location>
</feature>
<dbReference type="Gene3D" id="3.10.580.10">
    <property type="entry name" value="CBS-domain"/>
    <property type="match status" value="2"/>
</dbReference>
<dbReference type="Pfam" id="PF00571">
    <property type="entry name" value="CBS"/>
    <property type="match status" value="4"/>
</dbReference>
<gene>
    <name evidence="4" type="ORF">DRJ31_00475</name>
    <name evidence="5" type="ORF">DRJ33_01025</name>
</gene>
<accession>A0A497F1Q2</accession>
<dbReference type="PANTHER" id="PTHR43080:SF2">
    <property type="entry name" value="CBS DOMAIN-CONTAINING PROTEIN"/>
    <property type="match status" value="1"/>
</dbReference>